<dbReference type="OrthoDB" id="9806380at2"/>
<gene>
    <name evidence="2" type="ORF">GGR05_003580</name>
</gene>
<organism evidence="2 3">
    <name type="scientific">Aureimonas phyllosphaerae</name>
    <dbReference type="NCBI Taxonomy" id="1166078"/>
    <lineage>
        <taxon>Bacteria</taxon>
        <taxon>Pseudomonadati</taxon>
        <taxon>Pseudomonadota</taxon>
        <taxon>Alphaproteobacteria</taxon>
        <taxon>Hyphomicrobiales</taxon>
        <taxon>Aurantimonadaceae</taxon>
        <taxon>Aureimonas</taxon>
    </lineage>
</organism>
<evidence type="ECO:0000259" key="1">
    <source>
        <dbReference type="Pfam" id="PF07045"/>
    </source>
</evidence>
<dbReference type="RefSeq" id="WP_090963914.1">
    <property type="nucleotide sequence ID" value="NZ_FOOA01000010.1"/>
</dbReference>
<name>A0A7W6BSW4_9HYPH</name>
<protein>
    <submittedName>
        <fullName evidence="2">Uncharacterized protein (DUF1330 family)</fullName>
    </submittedName>
</protein>
<sequence length="98" mass="10882">MPKAYWIARVDVHDPERYPDYVTTAAPAMQRFGARFLVRGGPFQALEGSSRTRNVVIEFASMEDAMACYNSAEYQAAKAIREAVSEADIVIVEGHEPS</sequence>
<dbReference type="EMBL" id="JACIDO010000009">
    <property type="protein sequence ID" value="MBB3937414.1"/>
    <property type="molecule type" value="Genomic_DNA"/>
</dbReference>
<dbReference type="SUPFAM" id="SSF54909">
    <property type="entry name" value="Dimeric alpha+beta barrel"/>
    <property type="match status" value="1"/>
</dbReference>
<proteinExistence type="predicted"/>
<accession>A0A7W6BSW4</accession>
<dbReference type="AlphaFoldDB" id="A0A7W6BSW4"/>
<dbReference type="PANTHER" id="PTHR41521:SF4">
    <property type="entry name" value="BLR0684 PROTEIN"/>
    <property type="match status" value="1"/>
</dbReference>
<dbReference type="PANTHER" id="PTHR41521">
    <property type="match status" value="1"/>
</dbReference>
<dbReference type="Proteomes" id="UP000531216">
    <property type="component" value="Unassembled WGS sequence"/>
</dbReference>
<dbReference type="Gene3D" id="3.30.70.100">
    <property type="match status" value="1"/>
</dbReference>
<dbReference type="InterPro" id="IPR011008">
    <property type="entry name" value="Dimeric_a/b-barrel"/>
</dbReference>
<evidence type="ECO:0000313" key="2">
    <source>
        <dbReference type="EMBL" id="MBB3937414.1"/>
    </source>
</evidence>
<dbReference type="Pfam" id="PF07045">
    <property type="entry name" value="DUF1330"/>
    <property type="match status" value="1"/>
</dbReference>
<evidence type="ECO:0000313" key="3">
    <source>
        <dbReference type="Proteomes" id="UP000531216"/>
    </source>
</evidence>
<dbReference type="InterPro" id="IPR010753">
    <property type="entry name" value="DUF1330"/>
</dbReference>
<keyword evidence="3" id="KW-1185">Reference proteome</keyword>
<reference evidence="2 3" key="1">
    <citation type="submission" date="2020-08" db="EMBL/GenBank/DDBJ databases">
        <title>Genomic Encyclopedia of Type Strains, Phase IV (KMG-IV): sequencing the most valuable type-strain genomes for metagenomic binning, comparative biology and taxonomic classification.</title>
        <authorList>
            <person name="Goeker M."/>
        </authorList>
    </citation>
    <scope>NUCLEOTIDE SEQUENCE [LARGE SCALE GENOMIC DNA]</scope>
    <source>
        <strain evidence="2 3">DSM 25024</strain>
    </source>
</reference>
<feature type="domain" description="DUF1330" evidence="1">
    <location>
        <begin position="3"/>
        <end position="94"/>
    </location>
</feature>
<comment type="caution">
    <text evidence="2">The sequence shown here is derived from an EMBL/GenBank/DDBJ whole genome shotgun (WGS) entry which is preliminary data.</text>
</comment>